<dbReference type="InterPro" id="IPR001609">
    <property type="entry name" value="Myosin_head_motor_dom-like"/>
</dbReference>
<evidence type="ECO:0000256" key="2">
    <source>
        <dbReference type="ARBA" id="ARBA00022840"/>
    </source>
</evidence>
<evidence type="ECO:0000313" key="9">
    <source>
        <dbReference type="Proteomes" id="UP000631114"/>
    </source>
</evidence>
<dbReference type="GO" id="GO:0000146">
    <property type="term" value="F:microfilament motor activity"/>
    <property type="evidence" value="ECO:0007669"/>
    <property type="project" value="TreeGrafter"/>
</dbReference>
<dbReference type="PANTHER" id="PTHR13140">
    <property type="entry name" value="MYOSIN"/>
    <property type="match status" value="1"/>
</dbReference>
<evidence type="ECO:0000313" key="8">
    <source>
        <dbReference type="EMBL" id="KAF9591251.1"/>
    </source>
</evidence>
<keyword evidence="4" id="KW-0505">Motor protein</keyword>
<feature type="signal peptide" evidence="6">
    <location>
        <begin position="1"/>
        <end position="23"/>
    </location>
</feature>
<keyword evidence="2" id="KW-0067">ATP-binding</keyword>
<keyword evidence="6" id="KW-0732">Signal</keyword>
<name>A0A835LL30_9MAGN</name>
<dbReference type="GO" id="GO:0007015">
    <property type="term" value="P:actin filament organization"/>
    <property type="evidence" value="ECO:0007669"/>
    <property type="project" value="TreeGrafter"/>
</dbReference>
<comment type="caution">
    <text evidence="8">The sequence shown here is derived from an EMBL/GenBank/DDBJ whole genome shotgun (WGS) entry which is preliminary data.</text>
</comment>
<feature type="domain" description="Myosin motor" evidence="7">
    <location>
        <begin position="1"/>
        <end position="354"/>
    </location>
</feature>
<dbReference type="GO" id="GO:0005737">
    <property type="term" value="C:cytoplasm"/>
    <property type="evidence" value="ECO:0007669"/>
    <property type="project" value="TreeGrafter"/>
</dbReference>
<dbReference type="GO" id="GO:0005524">
    <property type="term" value="F:ATP binding"/>
    <property type="evidence" value="ECO:0007669"/>
    <property type="project" value="UniProtKB-KW"/>
</dbReference>
<dbReference type="Pfam" id="PF00063">
    <property type="entry name" value="Myosin_head"/>
    <property type="match status" value="1"/>
</dbReference>
<evidence type="ECO:0000256" key="1">
    <source>
        <dbReference type="ARBA" id="ARBA00022741"/>
    </source>
</evidence>
<dbReference type="Proteomes" id="UP000631114">
    <property type="component" value="Unassembled WGS sequence"/>
</dbReference>
<dbReference type="GO" id="GO:0016459">
    <property type="term" value="C:myosin complex"/>
    <property type="evidence" value="ECO:0007669"/>
    <property type="project" value="UniProtKB-KW"/>
</dbReference>
<protein>
    <recommendedName>
        <fullName evidence="7">Myosin motor domain-containing protein</fullName>
    </recommendedName>
</protein>
<dbReference type="GO" id="GO:0016020">
    <property type="term" value="C:membrane"/>
    <property type="evidence" value="ECO:0007669"/>
    <property type="project" value="TreeGrafter"/>
</dbReference>
<keyword evidence="4" id="KW-0518">Myosin</keyword>
<comment type="caution">
    <text evidence="4">Lacks conserved residue(s) required for the propagation of feature annotation.</text>
</comment>
<keyword evidence="1" id="KW-0547">Nucleotide-binding</keyword>
<accession>A0A835LL30</accession>
<reference evidence="8 9" key="1">
    <citation type="submission" date="2020-10" db="EMBL/GenBank/DDBJ databases">
        <title>The Coptis chinensis genome and diversification of protoberbering-type alkaloids.</title>
        <authorList>
            <person name="Wang B."/>
            <person name="Shu S."/>
            <person name="Song C."/>
            <person name="Liu Y."/>
        </authorList>
    </citation>
    <scope>NUCLEOTIDE SEQUENCE [LARGE SCALE GENOMIC DNA]</scope>
    <source>
        <strain evidence="8">HL-2020</strain>
        <tissue evidence="8">Leaf</tissue>
    </source>
</reference>
<evidence type="ECO:0000256" key="5">
    <source>
        <dbReference type="SAM" id="Coils"/>
    </source>
</evidence>
<dbReference type="EMBL" id="JADFTS010000008">
    <property type="protein sequence ID" value="KAF9591251.1"/>
    <property type="molecule type" value="Genomic_DNA"/>
</dbReference>
<evidence type="ECO:0000256" key="6">
    <source>
        <dbReference type="SAM" id="SignalP"/>
    </source>
</evidence>
<keyword evidence="5" id="KW-0175">Coiled coil</keyword>
<feature type="coiled-coil region" evidence="5">
    <location>
        <begin position="252"/>
        <end position="286"/>
    </location>
</feature>
<comment type="similarity">
    <text evidence="4">Belongs to the TRAFAC class myosin-kinesin ATPase superfamily. Myosin family.</text>
</comment>
<dbReference type="SUPFAM" id="SSF52540">
    <property type="entry name" value="P-loop containing nucleoside triphosphate hydrolases"/>
    <property type="match status" value="1"/>
</dbReference>
<proteinExistence type="inferred from homology"/>
<dbReference type="PROSITE" id="PS51456">
    <property type="entry name" value="MYOSIN_MOTOR"/>
    <property type="match status" value="1"/>
</dbReference>
<dbReference type="SMART" id="SM00242">
    <property type="entry name" value="MYSc"/>
    <property type="match status" value="1"/>
</dbReference>
<keyword evidence="3 4" id="KW-0009">Actin-binding</keyword>
<dbReference type="PANTHER" id="PTHR13140:SF772">
    <property type="entry name" value="MYOSIN-17"/>
    <property type="match status" value="1"/>
</dbReference>
<dbReference type="AlphaFoldDB" id="A0A835LL30"/>
<dbReference type="OrthoDB" id="6108017at2759"/>
<dbReference type="InterPro" id="IPR027417">
    <property type="entry name" value="P-loop_NTPase"/>
</dbReference>
<feature type="chain" id="PRO_5032694361" description="Myosin motor domain-containing protein" evidence="6">
    <location>
        <begin position="24"/>
        <end position="354"/>
    </location>
</feature>
<dbReference type="GO" id="GO:0051015">
    <property type="term" value="F:actin filament binding"/>
    <property type="evidence" value="ECO:0007669"/>
    <property type="project" value="TreeGrafter"/>
</dbReference>
<organism evidence="8 9">
    <name type="scientific">Coptis chinensis</name>
    <dbReference type="NCBI Taxonomy" id="261450"/>
    <lineage>
        <taxon>Eukaryota</taxon>
        <taxon>Viridiplantae</taxon>
        <taxon>Streptophyta</taxon>
        <taxon>Embryophyta</taxon>
        <taxon>Tracheophyta</taxon>
        <taxon>Spermatophyta</taxon>
        <taxon>Magnoliopsida</taxon>
        <taxon>Ranunculales</taxon>
        <taxon>Ranunculaceae</taxon>
        <taxon>Coptidoideae</taxon>
        <taxon>Coptis</taxon>
    </lineage>
</organism>
<gene>
    <name evidence="8" type="ORF">IFM89_003202</name>
</gene>
<dbReference type="Gene3D" id="1.20.58.530">
    <property type="match status" value="1"/>
</dbReference>
<sequence length="354" mass="40753">MAFSRSAAVFLLVVCIFYKLQMTYDIVEATGHVKEMEYSMVKKLATIQKDLAGILIHGGVEKPRGIIALLDEACMFPKSTHETFAQKLYQTFKNNKRFIKPKLSRTDFTISHYVGEVTYQADQFLDKNKDYVVAEHQELMTTSKCSFVAGLIPPTPDESSKSSKFSSIGDVLSTWSAVHILSPALILSIGRGWNKFMKSTRKAWYDDAMLSISLSVLGYDYINLENEAAKQAIQLLHNVYQFEVRDYNFKELQEAKKENKELQKIRNNAEKEINELREANRQFFEMNQYLHNDIMEFGQENRELRTTIPKGQDKDAEMAKSEEHETIYISDSEENDGVLENNKEHLTIYISDSE</sequence>
<evidence type="ECO:0000256" key="4">
    <source>
        <dbReference type="PROSITE-ProRule" id="PRU00782"/>
    </source>
</evidence>
<evidence type="ECO:0000256" key="3">
    <source>
        <dbReference type="ARBA" id="ARBA00023203"/>
    </source>
</evidence>
<keyword evidence="9" id="KW-1185">Reference proteome</keyword>
<evidence type="ECO:0000259" key="7">
    <source>
        <dbReference type="PROSITE" id="PS51456"/>
    </source>
</evidence>